<dbReference type="RefSeq" id="XP_066087823.1">
    <property type="nucleotide sequence ID" value="XM_066231726.1"/>
</dbReference>
<name>A0AAX4KTZ3_9TREE</name>
<protein>
    <submittedName>
        <fullName evidence="2">Uncharacterized protein</fullName>
    </submittedName>
</protein>
<evidence type="ECO:0000256" key="1">
    <source>
        <dbReference type="SAM" id="MobiDB-lite"/>
    </source>
</evidence>
<sequence length="338" mass="38546">MSGLQLNTAMPIKSPSTIKTTLPSFDDLLKSLEVPSTTTSHHIQNPHHIHPHHVHHQHMVHSPYPHRHHQHHHHYRPPSTPPTPRLSLSGSSSSDEDHIHSATSSRSSSRLGGRKRRSNSLPSISRTQMKSPFRELSILPHSIEHHTNRIQKLKEGDGEWAPYSLNAVAPSSLPYHARPHYLPRFSTGSIPHAPALAPGHLQKREEEIQRRKSCSPLQHPHHSLLSHSQTPTPTPPRTIAIPSYKRTHDSIFHLDSIHEQPHEPIAKRQCNPNERLWHFIGEKGCHLHYTHQHGYRPEHGHGHVASQHLQQKKQDSIVAEAILMHMMRVGDKRAWSMM</sequence>
<accession>A0AAX4KTZ3</accession>
<keyword evidence="3" id="KW-1185">Reference proteome</keyword>
<dbReference type="AlphaFoldDB" id="A0AAX4KTZ3"/>
<feature type="region of interest" description="Disordered" evidence="1">
    <location>
        <begin position="202"/>
        <end position="236"/>
    </location>
</feature>
<proteinExistence type="predicted"/>
<feature type="compositionally biased region" description="Basic residues" evidence="1">
    <location>
        <begin position="44"/>
        <end position="76"/>
    </location>
</feature>
<dbReference type="GeneID" id="91106785"/>
<feature type="region of interest" description="Disordered" evidence="1">
    <location>
        <begin position="36"/>
        <end position="132"/>
    </location>
</feature>
<dbReference type="Proteomes" id="UP001358614">
    <property type="component" value="Chromosome 3"/>
</dbReference>
<gene>
    <name evidence="2" type="ORF">V865_007984</name>
</gene>
<dbReference type="KEGG" id="ker:91106785"/>
<reference evidence="2 3" key="1">
    <citation type="submission" date="2024-01" db="EMBL/GenBank/DDBJ databases">
        <title>Comparative genomics of Cryptococcus and Kwoniella reveals pathogenesis evolution and contrasting modes of karyotype evolution via chromosome fusion or intercentromeric recombination.</title>
        <authorList>
            <person name="Coelho M.A."/>
            <person name="David-Palma M."/>
            <person name="Shea T."/>
            <person name="Bowers K."/>
            <person name="McGinley-Smith S."/>
            <person name="Mohammad A.W."/>
            <person name="Gnirke A."/>
            <person name="Yurkov A.M."/>
            <person name="Nowrousian M."/>
            <person name="Sun S."/>
            <person name="Cuomo C.A."/>
            <person name="Heitman J."/>
        </authorList>
    </citation>
    <scope>NUCLEOTIDE SEQUENCE [LARGE SCALE GENOMIC DNA]</scope>
    <source>
        <strain evidence="2 3">PYCC6329</strain>
    </source>
</reference>
<organism evidence="2 3">
    <name type="scientific">Kwoniella europaea PYCC6329</name>
    <dbReference type="NCBI Taxonomy" id="1423913"/>
    <lineage>
        <taxon>Eukaryota</taxon>
        <taxon>Fungi</taxon>
        <taxon>Dikarya</taxon>
        <taxon>Basidiomycota</taxon>
        <taxon>Agaricomycotina</taxon>
        <taxon>Tremellomycetes</taxon>
        <taxon>Tremellales</taxon>
        <taxon>Cryptococcaceae</taxon>
        <taxon>Kwoniella</taxon>
    </lineage>
</organism>
<evidence type="ECO:0000313" key="2">
    <source>
        <dbReference type="EMBL" id="WWD09856.1"/>
    </source>
</evidence>
<evidence type="ECO:0000313" key="3">
    <source>
        <dbReference type="Proteomes" id="UP001358614"/>
    </source>
</evidence>
<dbReference type="EMBL" id="CP144091">
    <property type="protein sequence ID" value="WWD09856.1"/>
    <property type="molecule type" value="Genomic_DNA"/>
</dbReference>